<organism evidence="1 2">
    <name type="scientific">Lepraria finkii</name>
    <dbReference type="NCBI Taxonomy" id="1340010"/>
    <lineage>
        <taxon>Eukaryota</taxon>
        <taxon>Fungi</taxon>
        <taxon>Dikarya</taxon>
        <taxon>Ascomycota</taxon>
        <taxon>Pezizomycotina</taxon>
        <taxon>Lecanoromycetes</taxon>
        <taxon>OSLEUM clade</taxon>
        <taxon>Lecanoromycetidae</taxon>
        <taxon>Lecanorales</taxon>
        <taxon>Lecanorineae</taxon>
        <taxon>Stereocaulaceae</taxon>
        <taxon>Lepraria</taxon>
    </lineage>
</organism>
<evidence type="ECO:0000313" key="1">
    <source>
        <dbReference type="EMBL" id="KAL2053103.1"/>
    </source>
</evidence>
<keyword evidence="2" id="KW-1185">Reference proteome</keyword>
<proteinExistence type="predicted"/>
<sequence>MTYEERVQLVQQNANQLAEDERKAAGFLESSKAEDMTADTMRAENLDFQGRAVAAKAPTQGVNPWGIYNSESDVDLKHK</sequence>
<name>A0ABR4B6Q0_9LECA</name>
<protein>
    <submittedName>
        <fullName evidence="1">Uncharacterized protein</fullName>
    </submittedName>
</protein>
<dbReference type="EMBL" id="JBHFEH010000023">
    <property type="protein sequence ID" value="KAL2053103.1"/>
    <property type="molecule type" value="Genomic_DNA"/>
</dbReference>
<dbReference type="Proteomes" id="UP001590951">
    <property type="component" value="Unassembled WGS sequence"/>
</dbReference>
<comment type="caution">
    <text evidence="1">The sequence shown here is derived from an EMBL/GenBank/DDBJ whole genome shotgun (WGS) entry which is preliminary data.</text>
</comment>
<accession>A0ABR4B6Q0</accession>
<reference evidence="1 2" key="1">
    <citation type="submission" date="2024-09" db="EMBL/GenBank/DDBJ databases">
        <title>Rethinking Asexuality: The Enigmatic Case of Functional Sexual Genes in Lepraria (Stereocaulaceae).</title>
        <authorList>
            <person name="Doellman M."/>
            <person name="Sun Y."/>
            <person name="Barcenas-Pena A."/>
            <person name="Lumbsch H.T."/>
            <person name="Grewe F."/>
        </authorList>
    </citation>
    <scope>NUCLEOTIDE SEQUENCE [LARGE SCALE GENOMIC DNA]</scope>
    <source>
        <strain evidence="1 2">Grewe 0041</strain>
    </source>
</reference>
<gene>
    <name evidence="1" type="ORF">ABVK25_006740</name>
</gene>
<evidence type="ECO:0000313" key="2">
    <source>
        <dbReference type="Proteomes" id="UP001590951"/>
    </source>
</evidence>